<feature type="transmembrane region" description="Helical" evidence="5">
    <location>
        <begin position="167"/>
        <end position="199"/>
    </location>
</feature>
<dbReference type="Pfam" id="PF04932">
    <property type="entry name" value="Wzy_C"/>
    <property type="match status" value="1"/>
</dbReference>
<name>A0A4S4N7P7_9BACT</name>
<keyword evidence="2 5" id="KW-0812">Transmembrane</keyword>
<feature type="transmembrane region" description="Helical" evidence="5">
    <location>
        <begin position="118"/>
        <end position="137"/>
    </location>
</feature>
<dbReference type="AlphaFoldDB" id="A0A4S4N7P7"/>
<dbReference type="PANTHER" id="PTHR37422">
    <property type="entry name" value="TEICHURONIC ACID BIOSYNTHESIS PROTEIN TUAE"/>
    <property type="match status" value="1"/>
</dbReference>
<evidence type="ECO:0000256" key="1">
    <source>
        <dbReference type="ARBA" id="ARBA00004141"/>
    </source>
</evidence>
<evidence type="ECO:0000256" key="5">
    <source>
        <dbReference type="SAM" id="Phobius"/>
    </source>
</evidence>
<dbReference type="GO" id="GO:0016874">
    <property type="term" value="F:ligase activity"/>
    <property type="evidence" value="ECO:0007669"/>
    <property type="project" value="UniProtKB-KW"/>
</dbReference>
<feature type="transmembrane region" description="Helical" evidence="5">
    <location>
        <begin position="297"/>
        <end position="321"/>
    </location>
</feature>
<gene>
    <name evidence="7" type="ORF">E4021_17535</name>
</gene>
<comment type="subcellular location">
    <subcellularLocation>
        <location evidence="1">Membrane</location>
        <topology evidence="1">Multi-pass membrane protein</topology>
    </subcellularLocation>
</comment>
<proteinExistence type="predicted"/>
<dbReference type="InterPro" id="IPR007016">
    <property type="entry name" value="O-antigen_ligase-rel_domated"/>
</dbReference>
<feature type="transmembrane region" description="Helical" evidence="5">
    <location>
        <begin position="86"/>
        <end position="106"/>
    </location>
</feature>
<feature type="domain" description="O-antigen ligase-related" evidence="6">
    <location>
        <begin position="172"/>
        <end position="307"/>
    </location>
</feature>
<keyword evidence="7" id="KW-0436">Ligase</keyword>
<dbReference type="EMBL" id="SRSF01000017">
    <property type="protein sequence ID" value="THH34565.1"/>
    <property type="molecule type" value="Genomic_DNA"/>
</dbReference>
<feature type="transmembrane region" description="Helical" evidence="5">
    <location>
        <begin position="206"/>
        <end position="225"/>
    </location>
</feature>
<feature type="transmembrane region" description="Helical" evidence="5">
    <location>
        <begin position="31"/>
        <end position="49"/>
    </location>
</feature>
<dbReference type="InterPro" id="IPR051533">
    <property type="entry name" value="WaaL-like"/>
</dbReference>
<evidence type="ECO:0000256" key="2">
    <source>
        <dbReference type="ARBA" id="ARBA00022692"/>
    </source>
</evidence>
<evidence type="ECO:0000313" key="8">
    <source>
        <dbReference type="Proteomes" id="UP000308528"/>
    </source>
</evidence>
<dbReference type="PANTHER" id="PTHR37422:SF13">
    <property type="entry name" value="LIPOPOLYSACCHARIDE BIOSYNTHESIS PROTEIN PA4999-RELATED"/>
    <property type="match status" value="1"/>
</dbReference>
<dbReference type="RefSeq" id="WP_136460748.1">
    <property type="nucleotide sequence ID" value="NZ_SRSF01000017.1"/>
</dbReference>
<keyword evidence="3 5" id="KW-1133">Transmembrane helix</keyword>
<sequence length="388" mass="44043">MRKAIHYPVTTILYFIAVAFTVLNLGASFLGIPNVAFLSLFILTINYLFWRTFSLQLHNKVSAFILFLTPLLLLNITLSIEAANTGIYWALWLMFIIALVKIISKMTQNQLNYILRNIPYILLLATVLLYIILFPHLNRSLPTKNSLGLFAAATLISAMSIKQRFRMVIVACASMFILLASDSRSSLAFGVGTVGLYLISRARPKYSFLYIIALVAVLAFQQPLYNLVEEKMLKKELYATNLDQAIESAQKERTDLLIAGWQLFKERPLEGFGLKTKYYEGRLELTPGASVHVHNGYLGTLIETGLLISLVVLLFVIKIIVKIFKLILVASKDYDKIWLFFIVFGFIRSYGENYLFFNIGNVFSIIFIFLCLIILFGGKRLSLLPLIK</sequence>
<evidence type="ECO:0000259" key="6">
    <source>
        <dbReference type="Pfam" id="PF04932"/>
    </source>
</evidence>
<keyword evidence="8" id="KW-1185">Reference proteome</keyword>
<keyword evidence="4 5" id="KW-0472">Membrane</keyword>
<reference evidence="7 8" key="1">
    <citation type="submission" date="2019-04" db="EMBL/GenBank/DDBJ databases">
        <title>Lewinella litorea sp. nov., isolated from a marine sand.</title>
        <authorList>
            <person name="Yoon J.-H."/>
        </authorList>
    </citation>
    <scope>NUCLEOTIDE SEQUENCE [LARGE SCALE GENOMIC DNA]</scope>
    <source>
        <strain evidence="7 8">HSMS-39</strain>
    </source>
</reference>
<organism evidence="7 8">
    <name type="scientific">Neolewinella litorea</name>
    <dbReference type="NCBI Taxonomy" id="2562452"/>
    <lineage>
        <taxon>Bacteria</taxon>
        <taxon>Pseudomonadati</taxon>
        <taxon>Bacteroidota</taxon>
        <taxon>Saprospiria</taxon>
        <taxon>Saprospirales</taxon>
        <taxon>Lewinellaceae</taxon>
        <taxon>Neolewinella</taxon>
    </lineage>
</organism>
<evidence type="ECO:0000256" key="3">
    <source>
        <dbReference type="ARBA" id="ARBA00022989"/>
    </source>
</evidence>
<feature type="transmembrane region" description="Helical" evidence="5">
    <location>
        <begin position="7"/>
        <end position="25"/>
    </location>
</feature>
<evidence type="ECO:0000313" key="7">
    <source>
        <dbReference type="EMBL" id="THH34565.1"/>
    </source>
</evidence>
<dbReference type="GO" id="GO:0016020">
    <property type="term" value="C:membrane"/>
    <property type="evidence" value="ECO:0007669"/>
    <property type="project" value="UniProtKB-SubCell"/>
</dbReference>
<feature type="transmembrane region" description="Helical" evidence="5">
    <location>
        <begin position="61"/>
        <end position="80"/>
    </location>
</feature>
<comment type="caution">
    <text evidence="7">The sequence shown here is derived from an EMBL/GenBank/DDBJ whole genome shotgun (WGS) entry which is preliminary data.</text>
</comment>
<feature type="transmembrane region" description="Helical" evidence="5">
    <location>
        <begin position="356"/>
        <end position="378"/>
    </location>
</feature>
<accession>A0A4S4N7P7</accession>
<protein>
    <submittedName>
        <fullName evidence="7">O-antigen ligase domain-containing protein</fullName>
    </submittedName>
</protein>
<evidence type="ECO:0000256" key="4">
    <source>
        <dbReference type="ARBA" id="ARBA00023136"/>
    </source>
</evidence>
<dbReference type="Proteomes" id="UP000308528">
    <property type="component" value="Unassembled WGS sequence"/>
</dbReference>
<dbReference type="OrthoDB" id="871774at2"/>